<keyword evidence="2" id="KW-0472">Membrane</keyword>
<dbReference type="EMBL" id="MTYJ01000086">
    <property type="protein sequence ID" value="OQV15653.1"/>
    <property type="molecule type" value="Genomic_DNA"/>
</dbReference>
<dbReference type="PANTHER" id="PTHR24041">
    <property type="entry name" value="MUCIN"/>
    <property type="match status" value="1"/>
</dbReference>
<keyword evidence="2" id="KW-1133">Transmembrane helix</keyword>
<keyword evidence="5" id="KW-1185">Reference proteome</keyword>
<evidence type="ECO:0000313" key="5">
    <source>
        <dbReference type="Proteomes" id="UP000192578"/>
    </source>
</evidence>
<dbReference type="AlphaFoldDB" id="A0A1W0WKJ7"/>
<dbReference type="InterPro" id="IPR052504">
    <property type="entry name" value="Mucin_signaling_protection"/>
</dbReference>
<evidence type="ECO:0000256" key="3">
    <source>
        <dbReference type="SAM" id="SignalP"/>
    </source>
</evidence>
<feature type="transmembrane region" description="Helical" evidence="2">
    <location>
        <begin position="393"/>
        <end position="415"/>
    </location>
</feature>
<accession>A0A1W0WKJ7</accession>
<feature type="region of interest" description="Disordered" evidence="1">
    <location>
        <begin position="296"/>
        <end position="367"/>
    </location>
</feature>
<gene>
    <name evidence="4" type="ORF">BV898_10240</name>
</gene>
<keyword evidence="2" id="KW-0812">Transmembrane</keyword>
<organism evidence="4 5">
    <name type="scientific">Hypsibius exemplaris</name>
    <name type="common">Freshwater tardigrade</name>
    <dbReference type="NCBI Taxonomy" id="2072580"/>
    <lineage>
        <taxon>Eukaryota</taxon>
        <taxon>Metazoa</taxon>
        <taxon>Ecdysozoa</taxon>
        <taxon>Tardigrada</taxon>
        <taxon>Eutardigrada</taxon>
        <taxon>Parachela</taxon>
        <taxon>Hypsibioidea</taxon>
        <taxon>Hypsibiidae</taxon>
        <taxon>Hypsibius</taxon>
    </lineage>
</organism>
<dbReference type="OrthoDB" id="10069107at2759"/>
<comment type="caution">
    <text evidence="4">The sequence shown here is derived from an EMBL/GenBank/DDBJ whole genome shotgun (WGS) entry which is preliminary data.</text>
</comment>
<dbReference type="Proteomes" id="UP000192578">
    <property type="component" value="Unassembled WGS sequence"/>
</dbReference>
<evidence type="ECO:0000256" key="2">
    <source>
        <dbReference type="SAM" id="Phobius"/>
    </source>
</evidence>
<feature type="chain" id="PRO_5012754536" evidence="3">
    <location>
        <begin position="26"/>
        <end position="450"/>
    </location>
</feature>
<feature type="compositionally biased region" description="Low complexity" evidence="1">
    <location>
        <begin position="304"/>
        <end position="367"/>
    </location>
</feature>
<protein>
    <submittedName>
        <fullName evidence="4">Uncharacterized protein</fullName>
    </submittedName>
</protein>
<name>A0A1W0WKJ7_HYPEX</name>
<evidence type="ECO:0000256" key="1">
    <source>
        <dbReference type="SAM" id="MobiDB-lite"/>
    </source>
</evidence>
<dbReference type="PANTHER" id="PTHR24041:SF30">
    <property type="entry name" value="MUCIN-3A"/>
    <property type="match status" value="1"/>
</dbReference>
<evidence type="ECO:0000313" key="4">
    <source>
        <dbReference type="EMBL" id="OQV15653.1"/>
    </source>
</evidence>
<sequence>MSARKFVLLPWFLLLSALSATFVSAAISNSDDCTVIISELQVHNNKTAAASPSEFIELRTNCSTPFSLANHTLLLWHSADSADGDVKLLNRAQFAGKSASCSNMSQSIMVIGNFSDPSVLANGTQVCSFTEFGADWPANQHIFINKASAKTNALVLYEGLNASDFKVNVTTLTPTTAHREAIVDVVFFSHKGKHGDGMLKDLFPDYHVGMGARVYYRLDDGHFVNGTSDGERSFSFCCNVSSVGGMWPMGFKWTKPSPGADNLCSNVTGAEYAFDPKMNNFPQHIDRCDVEAVKKWKPPPVPETTTTSTTTTTPNSTTTTTPNSTTTTTPNSTTTTTPTTTTSTTSTSTSTTTTTISPTTTTTTVAPTTSVAPAPVTTAGPIPAKRWSTGQKVGLALGICAVIVLVGLLTIVAIGRFNRRGYSGMAQSSGCYSLRCLQRNEEDGDRLVID</sequence>
<keyword evidence="3" id="KW-0732">Signal</keyword>
<proteinExistence type="predicted"/>
<reference evidence="5" key="1">
    <citation type="submission" date="2017-01" db="EMBL/GenBank/DDBJ databases">
        <title>Comparative genomics of anhydrobiosis in the tardigrade Hypsibius dujardini.</title>
        <authorList>
            <person name="Yoshida Y."/>
            <person name="Koutsovoulos G."/>
            <person name="Laetsch D."/>
            <person name="Stevens L."/>
            <person name="Kumar S."/>
            <person name="Horikawa D."/>
            <person name="Ishino K."/>
            <person name="Komine S."/>
            <person name="Tomita M."/>
            <person name="Blaxter M."/>
            <person name="Arakawa K."/>
        </authorList>
    </citation>
    <scope>NUCLEOTIDE SEQUENCE [LARGE SCALE GENOMIC DNA]</scope>
    <source>
        <strain evidence="5">Z151</strain>
    </source>
</reference>
<feature type="signal peptide" evidence="3">
    <location>
        <begin position="1"/>
        <end position="25"/>
    </location>
</feature>